<sequence length="394" mass="39404">MNRNFGGGNRFAVLSQPAGGAGVAANDPKKALTDFSVPGTWPLSQVGTGPPNFPDPSNQNLLPQGEFSPEEVRWELSRVPQNQWGVQWKNLVDMQAQKIRQVHPQLTLGPQFSAMGGGGGFGGAAVAYPFAAGAGRGGGGLPSNPFGGDGGSASGVPPGAGLISMGSQPVNPFGGGVGLQSQATAFGQQQQQPQQAFGAGRGGAIAFGGGGAGPAAASAGPFGAGGGNAALPANPFSGGGLAGPSPGGVSPNPWGNSQAQAVPLQPQQFQNTPSFATGPSQHVQQPQQPGGMGAGAGGVQQPQPQQQQQPASVQRFSTAPPPRAVETTVGGTGEHALVLPVEPQTVDAQVAKGVPQALAKIGYTAFMLTAHQAPGFDYGQVPELPPVLPNVWPR</sequence>
<gene>
    <name evidence="2" type="ORF">Cvel_12221</name>
</gene>
<feature type="compositionally biased region" description="Polar residues" evidence="1">
    <location>
        <begin position="253"/>
        <end position="277"/>
    </location>
</feature>
<organism evidence="2">
    <name type="scientific">Chromera velia CCMP2878</name>
    <dbReference type="NCBI Taxonomy" id="1169474"/>
    <lineage>
        <taxon>Eukaryota</taxon>
        <taxon>Sar</taxon>
        <taxon>Alveolata</taxon>
        <taxon>Colpodellida</taxon>
        <taxon>Chromeraceae</taxon>
        <taxon>Chromera</taxon>
    </lineage>
</organism>
<feature type="compositionally biased region" description="Low complexity" evidence="1">
    <location>
        <begin position="299"/>
        <end position="314"/>
    </location>
</feature>
<proteinExistence type="predicted"/>
<feature type="compositionally biased region" description="Low complexity" evidence="1">
    <location>
        <begin position="278"/>
        <end position="289"/>
    </location>
</feature>
<feature type="compositionally biased region" description="Gly residues" evidence="1">
    <location>
        <begin position="237"/>
        <end position="246"/>
    </location>
</feature>
<reference evidence="2" key="1">
    <citation type="submission" date="2014-11" db="EMBL/GenBank/DDBJ databases">
        <authorList>
            <person name="Otto D Thomas"/>
            <person name="Naeem Raeece"/>
        </authorList>
    </citation>
    <scope>NUCLEOTIDE SEQUENCE</scope>
</reference>
<dbReference type="VEuPathDB" id="CryptoDB:Cvel_12221"/>
<accession>A0A0G4I9C2</accession>
<feature type="region of interest" description="Disordered" evidence="1">
    <location>
        <begin position="237"/>
        <end position="328"/>
    </location>
</feature>
<evidence type="ECO:0000256" key="1">
    <source>
        <dbReference type="SAM" id="MobiDB-lite"/>
    </source>
</evidence>
<dbReference type="EMBL" id="CDMZ01005723">
    <property type="protein sequence ID" value="CEM53756.1"/>
    <property type="molecule type" value="Genomic_DNA"/>
</dbReference>
<name>A0A0G4I9C2_9ALVE</name>
<protein>
    <submittedName>
        <fullName evidence="2">Uncharacterized protein</fullName>
    </submittedName>
</protein>
<evidence type="ECO:0000313" key="2">
    <source>
        <dbReference type="EMBL" id="CEM53756.1"/>
    </source>
</evidence>
<dbReference type="AlphaFoldDB" id="A0A0G4I9C2"/>